<dbReference type="OrthoDB" id="17410at2759"/>
<dbReference type="PANTHER" id="PTHR19848">
    <property type="entry name" value="WD40 REPEAT PROTEIN"/>
    <property type="match status" value="1"/>
</dbReference>
<dbReference type="AlphaFoldDB" id="A0A2A9NJZ9"/>
<dbReference type="PROSITE" id="PS00678">
    <property type="entry name" value="WD_REPEATS_1"/>
    <property type="match status" value="1"/>
</dbReference>
<dbReference type="InterPro" id="IPR001680">
    <property type="entry name" value="WD40_rpt"/>
</dbReference>
<evidence type="ECO:0000313" key="5">
    <source>
        <dbReference type="Proteomes" id="UP000242287"/>
    </source>
</evidence>
<sequence length="354" mass="39771">MNNGNDPFPSNLDIQSFPAQYKDEGEEWCALYNPNIQRRLDIRLEYQYWLHRYAEMARHGITDLAVCSAIAVCRIHCSRSFFADPTIDESMNVWTRSLCFHPKEILLATGGDDNMIRIWDIIHETILIKLDAHKGEVYSLVFSPGGHWLASCGGDQKVKIWNWKARDAPCKVLMVHEAESTDEQYFSFTPDSRHLAVGCMDNAVRIWDVATTTLMAKLSVHTSSVYSVSFTPNGMGLVSSSFDGSSILWDTSAAGYAPGLGEQGGPGVSGLNGQAGELNEGSLKYCRHLVNFFGHRNYVLCNKVTENGMWLISGSRDWCIRIWDGRTGVVQCELTCHRNLSRCCAELKRRTRAK</sequence>
<name>A0A2A9NJZ9_9AGAR</name>
<organism evidence="4 5">
    <name type="scientific">Amanita thiersii Skay4041</name>
    <dbReference type="NCBI Taxonomy" id="703135"/>
    <lineage>
        <taxon>Eukaryota</taxon>
        <taxon>Fungi</taxon>
        <taxon>Dikarya</taxon>
        <taxon>Basidiomycota</taxon>
        <taxon>Agaricomycotina</taxon>
        <taxon>Agaricomycetes</taxon>
        <taxon>Agaricomycetidae</taxon>
        <taxon>Agaricales</taxon>
        <taxon>Pluteineae</taxon>
        <taxon>Amanitaceae</taxon>
        <taxon>Amanita</taxon>
    </lineage>
</organism>
<dbReference type="CDD" id="cd00200">
    <property type="entry name" value="WD40"/>
    <property type="match status" value="1"/>
</dbReference>
<dbReference type="STRING" id="703135.A0A2A9NJZ9"/>
<evidence type="ECO:0000313" key="4">
    <source>
        <dbReference type="EMBL" id="PFH48030.1"/>
    </source>
</evidence>
<feature type="repeat" description="WD" evidence="3">
    <location>
        <begin position="218"/>
        <end position="250"/>
    </location>
</feature>
<reference evidence="4 5" key="1">
    <citation type="submission" date="2014-02" db="EMBL/GenBank/DDBJ databases">
        <title>Transposable element dynamics among asymbiotic and ectomycorrhizal Amanita fungi.</title>
        <authorList>
            <consortium name="DOE Joint Genome Institute"/>
            <person name="Hess J."/>
            <person name="Skrede I."/>
            <person name="Wolfe B."/>
            <person name="LaButti K."/>
            <person name="Ohm R.A."/>
            <person name="Grigoriev I.V."/>
            <person name="Pringle A."/>
        </authorList>
    </citation>
    <scope>NUCLEOTIDE SEQUENCE [LARGE SCALE GENOMIC DNA]</scope>
    <source>
        <strain evidence="4 5">SKay4041</strain>
    </source>
</reference>
<feature type="repeat" description="WD" evidence="3">
    <location>
        <begin position="130"/>
        <end position="162"/>
    </location>
</feature>
<evidence type="ECO:0000256" key="3">
    <source>
        <dbReference type="PROSITE-ProRule" id="PRU00221"/>
    </source>
</evidence>
<protein>
    <submittedName>
        <fullName evidence="4">Uncharacterized protein</fullName>
    </submittedName>
</protein>
<gene>
    <name evidence="4" type="ORF">AMATHDRAFT_150803</name>
</gene>
<dbReference type="PROSITE" id="PS50294">
    <property type="entry name" value="WD_REPEATS_REGION"/>
    <property type="match status" value="4"/>
</dbReference>
<dbReference type="InterPro" id="IPR019775">
    <property type="entry name" value="WD40_repeat_CS"/>
</dbReference>
<evidence type="ECO:0000256" key="2">
    <source>
        <dbReference type="ARBA" id="ARBA00022737"/>
    </source>
</evidence>
<feature type="repeat" description="WD" evidence="3">
    <location>
        <begin position="97"/>
        <end position="121"/>
    </location>
</feature>
<feature type="repeat" description="WD" evidence="3">
    <location>
        <begin position="292"/>
        <end position="324"/>
    </location>
</feature>
<proteinExistence type="predicted"/>
<dbReference type="InterPro" id="IPR036322">
    <property type="entry name" value="WD40_repeat_dom_sf"/>
</dbReference>
<dbReference type="Pfam" id="PF00400">
    <property type="entry name" value="WD40"/>
    <property type="match status" value="5"/>
</dbReference>
<dbReference type="EMBL" id="KZ302080">
    <property type="protein sequence ID" value="PFH48030.1"/>
    <property type="molecule type" value="Genomic_DNA"/>
</dbReference>
<keyword evidence="5" id="KW-1185">Reference proteome</keyword>
<dbReference type="SUPFAM" id="SSF50978">
    <property type="entry name" value="WD40 repeat-like"/>
    <property type="match status" value="1"/>
</dbReference>
<keyword evidence="1 3" id="KW-0853">WD repeat</keyword>
<dbReference type="SMART" id="SM00320">
    <property type="entry name" value="WD40"/>
    <property type="match status" value="5"/>
</dbReference>
<dbReference type="InterPro" id="IPR015943">
    <property type="entry name" value="WD40/YVTN_repeat-like_dom_sf"/>
</dbReference>
<dbReference type="PROSITE" id="PS50082">
    <property type="entry name" value="WD_REPEATS_2"/>
    <property type="match status" value="5"/>
</dbReference>
<dbReference type="PANTHER" id="PTHR19848:SF8">
    <property type="entry name" value="F-BOX AND WD REPEAT DOMAIN CONTAINING 7"/>
    <property type="match status" value="1"/>
</dbReference>
<accession>A0A2A9NJZ9</accession>
<keyword evidence="2" id="KW-0677">Repeat</keyword>
<dbReference type="InterPro" id="IPR020472">
    <property type="entry name" value="WD40_PAC1"/>
</dbReference>
<feature type="repeat" description="WD" evidence="3">
    <location>
        <begin position="186"/>
        <end position="217"/>
    </location>
</feature>
<evidence type="ECO:0000256" key="1">
    <source>
        <dbReference type="ARBA" id="ARBA00022574"/>
    </source>
</evidence>
<dbReference type="Gene3D" id="2.130.10.10">
    <property type="entry name" value="YVTN repeat-like/Quinoprotein amine dehydrogenase"/>
    <property type="match status" value="1"/>
</dbReference>
<dbReference type="Proteomes" id="UP000242287">
    <property type="component" value="Unassembled WGS sequence"/>
</dbReference>
<dbReference type="PRINTS" id="PR00320">
    <property type="entry name" value="GPROTEINBRPT"/>
</dbReference>